<name>A0ABM7VHF8_9BACT</name>
<evidence type="ECO:0000313" key="2">
    <source>
        <dbReference type="Proteomes" id="UP001354989"/>
    </source>
</evidence>
<dbReference type="InterPro" id="IPR050708">
    <property type="entry name" value="T6SS_VgrG/RHS"/>
</dbReference>
<protein>
    <recommendedName>
        <fullName evidence="3">RHS repeat-associated core domain-containing protein</fullName>
    </recommendedName>
</protein>
<dbReference type="PANTHER" id="PTHR32305:SF15">
    <property type="entry name" value="PROTEIN RHSA-RELATED"/>
    <property type="match status" value="1"/>
</dbReference>
<dbReference type="RefSeq" id="WP_338397183.1">
    <property type="nucleotide sequence ID" value="NZ_AP025292.1"/>
</dbReference>
<accession>A0ABM7VHF8</accession>
<evidence type="ECO:0008006" key="3">
    <source>
        <dbReference type="Google" id="ProtNLM"/>
    </source>
</evidence>
<dbReference type="Proteomes" id="UP001354989">
    <property type="component" value="Chromosome"/>
</dbReference>
<dbReference type="NCBIfam" id="TIGR03696">
    <property type="entry name" value="Rhs_assc_core"/>
    <property type="match status" value="1"/>
</dbReference>
<gene>
    <name evidence="1" type="ORF">PEPS_24350</name>
</gene>
<dbReference type="EMBL" id="AP025292">
    <property type="protein sequence ID" value="BDD00155.1"/>
    <property type="molecule type" value="Genomic_DNA"/>
</dbReference>
<dbReference type="InterPro" id="IPR022385">
    <property type="entry name" value="Rhs_assc_core"/>
</dbReference>
<dbReference type="Gene3D" id="2.180.10.10">
    <property type="entry name" value="RHS repeat-associated core"/>
    <property type="match status" value="1"/>
</dbReference>
<keyword evidence="2" id="KW-1185">Reference proteome</keyword>
<proteinExistence type="predicted"/>
<organism evidence="1 2">
    <name type="scientific">Persicobacter psychrovividus</name>
    <dbReference type="NCBI Taxonomy" id="387638"/>
    <lineage>
        <taxon>Bacteria</taxon>
        <taxon>Pseudomonadati</taxon>
        <taxon>Bacteroidota</taxon>
        <taxon>Cytophagia</taxon>
        <taxon>Cytophagales</taxon>
        <taxon>Persicobacteraceae</taxon>
        <taxon>Persicobacter</taxon>
    </lineage>
</organism>
<evidence type="ECO:0000313" key="1">
    <source>
        <dbReference type="EMBL" id="BDD00155.1"/>
    </source>
</evidence>
<sequence length="658" mass="70611">MSADYAMASGATFKSTTDQFKVNNLSYDKNKNIQKISRFDDKGDVMDDFTYHYSSRNQLARVAHGGLGDYGSFSYDEIGQLKQAIYKEWDGNVELTEQKLTLNPTFNLSGHMTRVDVQKGTNLFAVNYGYNVNGHRSFQANDDDNLKTYYVNDASGNVLAIYQQSNQGTPQLIEVPIYGSSRLGTAYAGNEDPVYEIRDHLGNVRSLVAWNKEAINSGGHASYYPFGYRMSTTDISYRYGYQGEFAEDDTNTHNWHTFQARMYDARIGRWISVDPARQFASGYVGMGNNPVMMVDPGGEAIITSMLIGVAISVATNGISNSFNGNNFWDGAGKAAIFGAIGGAASFGIGQMIVGIPATGAGSMSAFGKGTLQAFMHGHVGGVMNLAQGGEYIHGFASGAMGSAASSAIGGIKVNPKNIYWQKAGLIAAGGLVGGVSSEIAGGEFADGFRNGLISSGLNHAAHPLASKLDEKIEQGKENRNYNKLNGPDKIRYKLGTLGNYDAGEINQRLSEGGIIFGGIESLMQSTTFTSVKPIYGHVSPDKIVGVMRSTPKIIPIIGGIAKHGGLAVGVFSVAYDAVQLYNGNQTLGNFIYNTTGVGAAYAAGMVHPLLGVAVGAGFYLAPMAIEGYQNLMQEITYKTQRGYIDFNNGIRSGWVPRF</sequence>
<dbReference type="PANTHER" id="PTHR32305">
    <property type="match status" value="1"/>
</dbReference>
<reference evidence="1 2" key="1">
    <citation type="submission" date="2021-12" db="EMBL/GenBank/DDBJ databases">
        <title>Genome sequencing of bacteria with rrn-lacking chromosome and rrn-plasmid.</title>
        <authorList>
            <person name="Anda M."/>
            <person name="Iwasaki W."/>
        </authorList>
    </citation>
    <scope>NUCLEOTIDE SEQUENCE [LARGE SCALE GENOMIC DNA]</scope>
    <source>
        <strain evidence="1 2">NBRC 101262</strain>
    </source>
</reference>